<dbReference type="EMBL" id="VDLY02000015">
    <property type="protein sequence ID" value="KAB8162225.1"/>
    <property type="molecule type" value="Genomic_DNA"/>
</dbReference>
<feature type="transmembrane region" description="Helical" evidence="8">
    <location>
        <begin position="353"/>
        <end position="375"/>
    </location>
</feature>
<dbReference type="PROSITE" id="PS00216">
    <property type="entry name" value="SUGAR_TRANSPORT_1"/>
    <property type="match status" value="1"/>
</dbReference>
<dbReference type="GO" id="GO:0005886">
    <property type="term" value="C:plasma membrane"/>
    <property type="evidence" value="ECO:0007669"/>
    <property type="project" value="UniProtKB-SubCell"/>
</dbReference>
<evidence type="ECO:0000256" key="3">
    <source>
        <dbReference type="ARBA" id="ARBA00022475"/>
    </source>
</evidence>
<feature type="transmembrane region" description="Helical" evidence="8">
    <location>
        <begin position="55"/>
        <end position="76"/>
    </location>
</feature>
<comment type="caution">
    <text evidence="10">The sequence shown here is derived from an EMBL/GenBank/DDBJ whole genome shotgun (WGS) entry which is preliminary data.</text>
</comment>
<keyword evidence="4 8" id="KW-0812">Transmembrane</keyword>
<feature type="transmembrane region" description="Helical" evidence="8">
    <location>
        <begin position="85"/>
        <end position="103"/>
    </location>
</feature>
<feature type="compositionally biased region" description="Pro residues" evidence="7">
    <location>
        <begin position="420"/>
        <end position="430"/>
    </location>
</feature>
<dbReference type="SUPFAM" id="SSF103473">
    <property type="entry name" value="MFS general substrate transporter"/>
    <property type="match status" value="1"/>
</dbReference>
<feature type="transmembrane region" description="Helical" evidence="8">
    <location>
        <begin position="143"/>
        <end position="166"/>
    </location>
</feature>
<dbReference type="InterPro" id="IPR011701">
    <property type="entry name" value="MFS"/>
</dbReference>
<comment type="subcellular location">
    <subcellularLocation>
        <location evidence="1">Cell membrane</location>
        <topology evidence="1">Multi-pass membrane protein</topology>
    </subcellularLocation>
</comment>
<proteinExistence type="predicted"/>
<evidence type="ECO:0000256" key="4">
    <source>
        <dbReference type="ARBA" id="ARBA00022692"/>
    </source>
</evidence>
<dbReference type="AlphaFoldDB" id="A0A5N6A193"/>
<evidence type="ECO:0000313" key="11">
    <source>
        <dbReference type="Proteomes" id="UP000314251"/>
    </source>
</evidence>
<feature type="transmembrane region" description="Helical" evidence="8">
    <location>
        <begin position="264"/>
        <end position="281"/>
    </location>
</feature>
<feature type="transmembrane region" description="Helical" evidence="8">
    <location>
        <begin position="315"/>
        <end position="332"/>
    </location>
</feature>
<dbReference type="Pfam" id="PF07690">
    <property type="entry name" value="MFS_1"/>
    <property type="match status" value="1"/>
</dbReference>
<dbReference type="InterPro" id="IPR005829">
    <property type="entry name" value="Sugar_transporter_CS"/>
</dbReference>
<reference evidence="10" key="1">
    <citation type="submission" date="2019-10" db="EMBL/GenBank/DDBJ databases">
        <title>Nonomuraea sp. nov., isolated from Phyllanthus amarus.</title>
        <authorList>
            <person name="Klykleung N."/>
            <person name="Tanasupawat S."/>
        </authorList>
    </citation>
    <scope>NUCLEOTIDE SEQUENCE [LARGE SCALE GENOMIC DNA]</scope>
    <source>
        <strain evidence="10">3MP-10</strain>
    </source>
</reference>
<evidence type="ECO:0000256" key="7">
    <source>
        <dbReference type="SAM" id="MobiDB-lite"/>
    </source>
</evidence>
<keyword evidence="11" id="KW-1185">Reference proteome</keyword>
<evidence type="ECO:0000256" key="2">
    <source>
        <dbReference type="ARBA" id="ARBA00022448"/>
    </source>
</evidence>
<dbReference type="PANTHER" id="PTHR23517">
    <property type="entry name" value="RESISTANCE PROTEIN MDTM, PUTATIVE-RELATED-RELATED"/>
    <property type="match status" value="1"/>
</dbReference>
<sequence>MSHRRSGQRPTRATDLPASFWWLWFAVLVTWTGRFVVPFMTLFLTRDAGLSTSEAGLIVSGYGGGVVLSALAGGVLSDVIGRRRTLLGSLLLSAATMTVIPSFPQPAAIAVLLFVFGLVNGAAQPSVAALITDLVPAAHRRAAFAYNFWAVNLGYAVGPLLAGFIADHAFEYLFYAQAGVLVVAATIVLARVTDAHAPRTFRASRAARTADAPAEPAVGLRQVLRDRVFVTFTLAMLVYSVVYVQSTSSLPVTMVEDGFSSGEYGFLLTLNGVLLCALQIPSARLVARWRREAVLAGALLFTALGVGLQALADSWLFYAMAVSVWTLGEMGAHPAAQSIAADMSTRQARGRYLGTYALAFSTATMIGPLAGGTVLQHLGSGPLWVGCAVVCVLLAGFLTLTSPARERRLAAPAADDPSDVPHPNPPPAPPVSDSGAVDRTAPATTTTTDATTAASTDATTAATDATRKAPLSDPAARRDRVDRPGR</sequence>
<keyword evidence="5 8" id="KW-1133">Transmembrane helix</keyword>
<gene>
    <name evidence="10" type="ORF">FH607_022305</name>
</gene>
<dbReference type="Gene3D" id="1.20.1250.20">
    <property type="entry name" value="MFS general substrate transporter like domains"/>
    <property type="match status" value="1"/>
</dbReference>
<dbReference type="RefSeq" id="WP_139671487.1">
    <property type="nucleotide sequence ID" value="NZ_VDLY02000015.1"/>
</dbReference>
<dbReference type="GO" id="GO:0022857">
    <property type="term" value="F:transmembrane transporter activity"/>
    <property type="evidence" value="ECO:0007669"/>
    <property type="project" value="InterPro"/>
</dbReference>
<dbReference type="Proteomes" id="UP000314251">
    <property type="component" value="Unassembled WGS sequence"/>
</dbReference>
<dbReference type="PROSITE" id="PS50850">
    <property type="entry name" value="MFS"/>
    <property type="match status" value="1"/>
</dbReference>
<keyword evidence="2" id="KW-0813">Transport</keyword>
<evidence type="ECO:0000256" key="1">
    <source>
        <dbReference type="ARBA" id="ARBA00004651"/>
    </source>
</evidence>
<keyword evidence="3" id="KW-1003">Cell membrane</keyword>
<evidence type="ECO:0000256" key="5">
    <source>
        <dbReference type="ARBA" id="ARBA00022989"/>
    </source>
</evidence>
<feature type="transmembrane region" description="Helical" evidence="8">
    <location>
        <begin position="381"/>
        <end position="400"/>
    </location>
</feature>
<dbReference type="OrthoDB" id="5379144at2"/>
<dbReference type="InterPro" id="IPR036259">
    <property type="entry name" value="MFS_trans_sf"/>
</dbReference>
<evidence type="ECO:0000259" key="9">
    <source>
        <dbReference type="PROSITE" id="PS50850"/>
    </source>
</evidence>
<feature type="domain" description="Major facilitator superfamily (MFS) profile" evidence="9">
    <location>
        <begin position="19"/>
        <end position="406"/>
    </location>
</feature>
<feature type="compositionally biased region" description="Basic and acidic residues" evidence="7">
    <location>
        <begin position="475"/>
        <end position="486"/>
    </location>
</feature>
<dbReference type="InterPro" id="IPR050171">
    <property type="entry name" value="MFS_Transporters"/>
</dbReference>
<evidence type="ECO:0000256" key="8">
    <source>
        <dbReference type="SAM" id="Phobius"/>
    </source>
</evidence>
<feature type="transmembrane region" description="Helical" evidence="8">
    <location>
        <begin position="21"/>
        <end position="43"/>
    </location>
</feature>
<organism evidence="10 11">
    <name type="scientific">Streptomyces mimosae</name>
    <dbReference type="NCBI Taxonomy" id="2586635"/>
    <lineage>
        <taxon>Bacteria</taxon>
        <taxon>Bacillati</taxon>
        <taxon>Actinomycetota</taxon>
        <taxon>Actinomycetes</taxon>
        <taxon>Kitasatosporales</taxon>
        <taxon>Streptomycetaceae</taxon>
        <taxon>Streptomyces</taxon>
    </lineage>
</organism>
<protein>
    <submittedName>
        <fullName evidence="10">MFS transporter</fullName>
    </submittedName>
</protein>
<evidence type="ECO:0000313" key="10">
    <source>
        <dbReference type="EMBL" id="KAB8162225.1"/>
    </source>
</evidence>
<feature type="transmembrane region" description="Helical" evidence="8">
    <location>
        <begin position="293"/>
        <end position="309"/>
    </location>
</feature>
<name>A0A5N6A193_9ACTN</name>
<dbReference type="InterPro" id="IPR020846">
    <property type="entry name" value="MFS_dom"/>
</dbReference>
<feature type="transmembrane region" description="Helical" evidence="8">
    <location>
        <begin position="172"/>
        <end position="192"/>
    </location>
</feature>
<evidence type="ECO:0000256" key="6">
    <source>
        <dbReference type="ARBA" id="ARBA00023136"/>
    </source>
</evidence>
<feature type="compositionally biased region" description="Low complexity" evidence="7">
    <location>
        <begin position="440"/>
        <end position="464"/>
    </location>
</feature>
<dbReference type="PANTHER" id="PTHR23517:SF2">
    <property type="entry name" value="MULTIDRUG RESISTANCE PROTEIN MDTH"/>
    <property type="match status" value="1"/>
</dbReference>
<accession>A0A5N6A193</accession>
<feature type="transmembrane region" description="Helical" evidence="8">
    <location>
        <begin position="109"/>
        <end position="131"/>
    </location>
</feature>
<dbReference type="CDD" id="cd17329">
    <property type="entry name" value="MFS_MdtH_MDR_like"/>
    <property type="match status" value="1"/>
</dbReference>
<keyword evidence="6 8" id="KW-0472">Membrane</keyword>
<feature type="region of interest" description="Disordered" evidence="7">
    <location>
        <begin position="409"/>
        <end position="486"/>
    </location>
</feature>
<feature type="transmembrane region" description="Helical" evidence="8">
    <location>
        <begin position="228"/>
        <end position="244"/>
    </location>
</feature>